<dbReference type="Gene3D" id="2.130.10.10">
    <property type="entry name" value="YVTN repeat-like/Quinoprotein amine dehydrogenase"/>
    <property type="match status" value="1"/>
</dbReference>
<gene>
    <name evidence="6" type="ORF">D0907_02955</name>
</gene>
<evidence type="ECO:0000313" key="7">
    <source>
        <dbReference type="Proteomes" id="UP000264605"/>
    </source>
</evidence>
<dbReference type="InterPro" id="IPR036388">
    <property type="entry name" value="WH-like_DNA-bd_sf"/>
</dbReference>
<dbReference type="InterPro" id="IPR011659">
    <property type="entry name" value="WD40"/>
</dbReference>
<dbReference type="PANTHER" id="PTHR36842:SF1">
    <property type="entry name" value="PROTEIN TOLB"/>
    <property type="match status" value="1"/>
</dbReference>
<organism evidence="6 7">
    <name type="scientific">Pseudoalteromonas lipolytica</name>
    <dbReference type="NCBI Taxonomy" id="570156"/>
    <lineage>
        <taxon>Bacteria</taxon>
        <taxon>Pseudomonadati</taxon>
        <taxon>Pseudomonadota</taxon>
        <taxon>Gammaproteobacteria</taxon>
        <taxon>Alteromonadales</taxon>
        <taxon>Pseudoalteromonadaceae</taxon>
        <taxon>Pseudoalteromonas</taxon>
    </lineage>
</organism>
<comment type="similarity">
    <text evidence="1">Belongs to the TolB family.</text>
</comment>
<dbReference type="PANTHER" id="PTHR36842">
    <property type="entry name" value="PROTEIN TOLB HOMOLOG"/>
    <property type="match status" value="1"/>
</dbReference>
<evidence type="ECO:0000313" key="6">
    <source>
        <dbReference type="EMBL" id="AXV64307.1"/>
    </source>
</evidence>
<name>A0AAD0RXQ2_9GAMM</name>
<dbReference type="InterPro" id="IPR016032">
    <property type="entry name" value="Sig_transdc_resp-reg_C-effctor"/>
</dbReference>
<dbReference type="Pfam" id="PF00486">
    <property type="entry name" value="Trans_reg_C"/>
    <property type="match status" value="1"/>
</dbReference>
<dbReference type="Proteomes" id="UP000264605">
    <property type="component" value="Chromosome"/>
</dbReference>
<dbReference type="RefSeq" id="WP_118843991.1">
    <property type="nucleotide sequence ID" value="NZ_CP032090.1"/>
</dbReference>
<dbReference type="GO" id="GO:0000160">
    <property type="term" value="P:phosphorelay signal transduction system"/>
    <property type="evidence" value="ECO:0007669"/>
    <property type="project" value="InterPro"/>
</dbReference>
<evidence type="ECO:0000256" key="4">
    <source>
        <dbReference type="SAM" id="Phobius"/>
    </source>
</evidence>
<dbReference type="KEGG" id="pdj:D0907_02955"/>
<feature type="DNA-binding region" description="OmpR/PhoB-type" evidence="3">
    <location>
        <begin position="5"/>
        <end position="104"/>
    </location>
</feature>
<dbReference type="SUPFAM" id="SSF63825">
    <property type="entry name" value="YWTD domain"/>
    <property type="match status" value="1"/>
</dbReference>
<sequence>METTNRAYQLGRCVINPLENKLIHDNSEQILQPKFIELLACLVARYPEAITREELINIVWEGNFYVGEKALTNAIWHLRKAFKELDPEQTYIETLRKTGYRLVQPPSECALSGNEKNKSRRLSLIRPILAGAFVAVFVISVVALYWQFSTQPDNQDNTAFSLPLNSIESVTASPGREIYPAISNDQHYLVYLWRQLGKPTNLYLRDLHFPEHPAKQLTDSPYTKGHSVFSPDAKTLYYYRYQTNKFCEIVKLSLVNATSVVLTECSRQFRTDLDISADGRTLVYIDEQISESGKSVSRLKLLDLHANQLSETFIPCTDHCDVIDESVSFSPDAQQVVVTRNVENDQKALFLIDVSSGESRRITDNFVDIHGVDWHPHKDKLAFTAVEAGKRYGYFYDISDNSLINTQIAGMSSPNFSSDGSVYYHQWDLDRVITRLKIDEQVASSPFSMLSTNFSSRFPEYNEQQNKLLYVSDESGSSQLWIVNPDSSSRKQLTDFSHVTGQILDPTWSPDGRYILFFLENKGRTSLYFYDFKVEQSQALTLPFKPDIKPRFSADSQSFLVSDGDYLYRYDLNGQIKGKAVNTKARYGIETSQGDILFSNSNDAIWVKHHDTGAEELLVQDINLAHHYTWLYVAENAFHEGRIYYYKVRLGDYRISYYDLETQRHFDLIALPERAYSRSSGLTYIPNERWLVYTAYLLPEIEIKRLPAEFIP</sequence>
<keyword evidence="4" id="KW-1133">Transmembrane helix</keyword>
<dbReference type="AlphaFoldDB" id="A0AAD0RXQ2"/>
<reference evidence="6 7" key="1">
    <citation type="submission" date="2018-08" db="EMBL/GenBank/DDBJ databases">
        <title>Draft genome sequence of Pseudoalteromonas donghaensis HJ51.</title>
        <authorList>
            <person name="Oh J."/>
            <person name="Roh D."/>
        </authorList>
    </citation>
    <scope>NUCLEOTIDE SEQUENCE [LARGE SCALE GENOMIC DNA]</scope>
    <source>
        <strain evidence="6 7">HJ51</strain>
    </source>
</reference>
<dbReference type="InterPro" id="IPR011042">
    <property type="entry name" value="6-blade_b-propeller_TolB-like"/>
</dbReference>
<dbReference type="Gene3D" id="2.120.10.30">
    <property type="entry name" value="TolB, C-terminal domain"/>
    <property type="match status" value="2"/>
</dbReference>
<dbReference type="SUPFAM" id="SSF46894">
    <property type="entry name" value="C-terminal effector domain of the bipartite response regulators"/>
    <property type="match status" value="1"/>
</dbReference>
<accession>A0AAD0RXQ2</accession>
<dbReference type="GeneID" id="99504403"/>
<dbReference type="Pfam" id="PF07676">
    <property type="entry name" value="PD40"/>
    <property type="match status" value="3"/>
</dbReference>
<keyword evidence="2 3" id="KW-0238">DNA-binding</keyword>
<dbReference type="GO" id="GO:0003677">
    <property type="term" value="F:DNA binding"/>
    <property type="evidence" value="ECO:0007669"/>
    <property type="project" value="UniProtKB-UniRule"/>
</dbReference>
<evidence type="ECO:0000256" key="3">
    <source>
        <dbReference type="PROSITE-ProRule" id="PRU01091"/>
    </source>
</evidence>
<dbReference type="SUPFAM" id="SSF82171">
    <property type="entry name" value="DPP6 N-terminal domain-like"/>
    <property type="match status" value="2"/>
</dbReference>
<dbReference type="EMBL" id="CP032090">
    <property type="protein sequence ID" value="AXV64307.1"/>
    <property type="molecule type" value="Genomic_DNA"/>
</dbReference>
<dbReference type="InterPro" id="IPR001867">
    <property type="entry name" value="OmpR/PhoB-type_DNA-bd"/>
</dbReference>
<feature type="transmembrane region" description="Helical" evidence="4">
    <location>
        <begin position="128"/>
        <end position="148"/>
    </location>
</feature>
<dbReference type="InterPro" id="IPR015943">
    <property type="entry name" value="WD40/YVTN_repeat-like_dom_sf"/>
</dbReference>
<dbReference type="CDD" id="cd00383">
    <property type="entry name" value="trans_reg_C"/>
    <property type="match status" value="1"/>
</dbReference>
<dbReference type="Gene3D" id="1.10.10.10">
    <property type="entry name" value="Winged helix-like DNA-binding domain superfamily/Winged helix DNA-binding domain"/>
    <property type="match status" value="1"/>
</dbReference>
<feature type="domain" description="OmpR/PhoB-type" evidence="5">
    <location>
        <begin position="5"/>
        <end position="104"/>
    </location>
</feature>
<evidence type="ECO:0000256" key="2">
    <source>
        <dbReference type="ARBA" id="ARBA00023125"/>
    </source>
</evidence>
<protein>
    <submittedName>
        <fullName evidence="6">Translocation protein TolB</fullName>
    </submittedName>
</protein>
<dbReference type="SMART" id="SM00862">
    <property type="entry name" value="Trans_reg_C"/>
    <property type="match status" value="1"/>
</dbReference>
<proteinExistence type="inferred from homology"/>
<evidence type="ECO:0000256" key="1">
    <source>
        <dbReference type="ARBA" id="ARBA00009820"/>
    </source>
</evidence>
<dbReference type="PROSITE" id="PS51755">
    <property type="entry name" value="OMPR_PHOB"/>
    <property type="match status" value="1"/>
</dbReference>
<dbReference type="GO" id="GO:0006355">
    <property type="term" value="P:regulation of DNA-templated transcription"/>
    <property type="evidence" value="ECO:0007669"/>
    <property type="project" value="InterPro"/>
</dbReference>
<keyword evidence="4" id="KW-0812">Transmembrane</keyword>
<keyword evidence="4" id="KW-0472">Membrane</keyword>
<evidence type="ECO:0000259" key="5">
    <source>
        <dbReference type="PROSITE" id="PS51755"/>
    </source>
</evidence>